<dbReference type="AlphaFoldDB" id="A0A081B3Z5"/>
<reference evidence="1 2" key="1">
    <citation type="submission" date="2013-11" db="EMBL/GenBank/DDBJ databases">
        <title>The Genome Sequence of Phytophthora parasitica P1976.</title>
        <authorList>
            <consortium name="The Broad Institute Genomics Platform"/>
            <person name="Russ C."/>
            <person name="Tyler B."/>
            <person name="Panabieres F."/>
            <person name="Shan W."/>
            <person name="Tripathy S."/>
            <person name="Grunwald N."/>
            <person name="Machado M."/>
            <person name="Johnson C.S."/>
            <person name="Walker B."/>
            <person name="Young S."/>
            <person name="Zeng Q."/>
            <person name="Gargeya S."/>
            <person name="Fitzgerald M."/>
            <person name="Haas B."/>
            <person name="Abouelleil A."/>
            <person name="Allen A.W."/>
            <person name="Alvarado L."/>
            <person name="Arachchi H.M."/>
            <person name="Berlin A.M."/>
            <person name="Chapman S.B."/>
            <person name="Gainer-Dewar J."/>
            <person name="Goldberg J."/>
            <person name="Griggs A."/>
            <person name="Gujja S."/>
            <person name="Hansen M."/>
            <person name="Howarth C."/>
            <person name="Imamovic A."/>
            <person name="Ireland A."/>
            <person name="Larimer J."/>
            <person name="McCowan C."/>
            <person name="Murphy C."/>
            <person name="Pearson M."/>
            <person name="Poon T.W."/>
            <person name="Priest M."/>
            <person name="Roberts A."/>
            <person name="Saif S."/>
            <person name="Shea T."/>
            <person name="Sisk P."/>
            <person name="Sykes S."/>
            <person name="Wortman J."/>
            <person name="Nusbaum C."/>
            <person name="Birren B."/>
        </authorList>
    </citation>
    <scope>NUCLEOTIDE SEQUENCE [LARGE SCALE GENOMIC DNA]</scope>
    <source>
        <strain evidence="1 2">P1976</strain>
    </source>
</reference>
<dbReference type="EMBL" id="ANJA01000119">
    <property type="protein sequence ID" value="ETO85856.1"/>
    <property type="molecule type" value="Genomic_DNA"/>
</dbReference>
<evidence type="ECO:0000313" key="1">
    <source>
        <dbReference type="EMBL" id="ETO85856.1"/>
    </source>
</evidence>
<name>A0A081B3Z5_PHYNI</name>
<organism evidence="1 2">
    <name type="scientific">Phytophthora nicotianae P1976</name>
    <dbReference type="NCBI Taxonomy" id="1317066"/>
    <lineage>
        <taxon>Eukaryota</taxon>
        <taxon>Sar</taxon>
        <taxon>Stramenopiles</taxon>
        <taxon>Oomycota</taxon>
        <taxon>Peronosporomycetes</taxon>
        <taxon>Peronosporales</taxon>
        <taxon>Peronosporaceae</taxon>
        <taxon>Phytophthora</taxon>
    </lineage>
</organism>
<sequence length="107" mass="12231">MPTKWSSCRASLAPMSMALSWTMSRSIDRNHEAYIIIPLVTCTCTRHMDVRLAKMRKVVADDLFKRSCIHTRWRMRIHGGSRAIPCLESSNLGREASCFSRSRSASR</sequence>
<accession>A0A081B3Z5</accession>
<gene>
    <name evidence="1" type="ORF">F444_00524</name>
</gene>
<proteinExistence type="predicted"/>
<comment type="caution">
    <text evidence="1">The sequence shown here is derived from an EMBL/GenBank/DDBJ whole genome shotgun (WGS) entry which is preliminary data.</text>
</comment>
<evidence type="ECO:0000313" key="2">
    <source>
        <dbReference type="Proteomes" id="UP000028582"/>
    </source>
</evidence>
<protein>
    <submittedName>
        <fullName evidence="1">Uncharacterized protein</fullName>
    </submittedName>
</protein>
<dbReference type="Proteomes" id="UP000028582">
    <property type="component" value="Unassembled WGS sequence"/>
</dbReference>